<organism evidence="2 3">
    <name type="scientific">Mesorhizobium metallidurans STM 2683</name>
    <dbReference type="NCBI Taxonomy" id="1297569"/>
    <lineage>
        <taxon>Bacteria</taxon>
        <taxon>Pseudomonadati</taxon>
        <taxon>Pseudomonadota</taxon>
        <taxon>Alphaproteobacteria</taxon>
        <taxon>Hyphomicrobiales</taxon>
        <taxon>Phyllobacteriaceae</taxon>
        <taxon>Mesorhizobium</taxon>
    </lineage>
</organism>
<comment type="caution">
    <text evidence="2">The sequence shown here is derived from an EMBL/GenBank/DDBJ whole genome shotgun (WGS) entry which is preliminary data.</text>
</comment>
<feature type="transmembrane region" description="Helical" evidence="1">
    <location>
        <begin position="12"/>
        <end position="32"/>
    </location>
</feature>
<evidence type="ECO:0000313" key="2">
    <source>
        <dbReference type="EMBL" id="CCV04621.1"/>
    </source>
</evidence>
<dbReference type="RefSeq" id="WP_008873596.1">
    <property type="nucleotide sequence ID" value="NZ_CAUM01000040.1"/>
</dbReference>
<keyword evidence="1" id="KW-0812">Transmembrane</keyword>
<evidence type="ECO:0000256" key="1">
    <source>
        <dbReference type="SAM" id="Phobius"/>
    </source>
</evidence>
<evidence type="ECO:0008006" key="4">
    <source>
        <dbReference type="Google" id="ProtNLM"/>
    </source>
</evidence>
<dbReference type="EMBL" id="CAUM01000040">
    <property type="protein sequence ID" value="CCV04621.1"/>
    <property type="molecule type" value="Genomic_DNA"/>
</dbReference>
<feature type="transmembrane region" description="Helical" evidence="1">
    <location>
        <begin position="71"/>
        <end position="91"/>
    </location>
</feature>
<keyword evidence="1" id="KW-0472">Membrane</keyword>
<accession>M5EYF7</accession>
<dbReference type="AlphaFoldDB" id="M5EYF7"/>
<keyword evidence="1" id="KW-1133">Transmembrane helix</keyword>
<protein>
    <recommendedName>
        <fullName evidence="4">VanZ-like domain-containing protein</fullName>
    </recommendedName>
</protein>
<keyword evidence="3" id="KW-1185">Reference proteome</keyword>
<reference evidence="2 3" key="1">
    <citation type="submission" date="2013-02" db="EMBL/GenBank/DDBJ databases">
        <authorList>
            <person name="Genoscope - CEA"/>
        </authorList>
    </citation>
    <scope>NUCLEOTIDE SEQUENCE [LARGE SCALE GENOMIC DNA]</scope>
    <source>
        <strain evidence="2 3">STM 2683</strain>
    </source>
</reference>
<feature type="transmembrane region" description="Helical" evidence="1">
    <location>
        <begin position="47"/>
        <end position="64"/>
    </location>
</feature>
<name>M5EYF7_9HYPH</name>
<dbReference type="Proteomes" id="UP000012062">
    <property type="component" value="Unassembled WGS sequence"/>
</dbReference>
<proteinExistence type="predicted"/>
<gene>
    <name evidence="2" type="ORF">MESS2_1340024</name>
</gene>
<evidence type="ECO:0000313" key="3">
    <source>
        <dbReference type="Proteomes" id="UP000012062"/>
    </source>
</evidence>
<sequence>MSHVGTSVITARIAFLATLAGVLLLTVSPGWLLQMSGIAITLGHDKLNHAAAFAALVAIGYFAWPGHRAKLTVLLVLTAAAIEGLQGLQIIGRNRDAWDWAAGCVGMACGLQIANWTSNFAGFLRYDKRTSL</sequence>
<feature type="transmembrane region" description="Helical" evidence="1">
    <location>
        <begin position="97"/>
        <end position="124"/>
    </location>
</feature>